<gene>
    <name evidence="10" type="ORF">AOQ84DRAFT_280103</name>
</gene>
<evidence type="ECO:0000256" key="6">
    <source>
        <dbReference type="ARBA" id="ARBA00023180"/>
    </source>
</evidence>
<organism evidence="10 11">
    <name type="scientific">Glonium stellatum</name>
    <dbReference type="NCBI Taxonomy" id="574774"/>
    <lineage>
        <taxon>Eukaryota</taxon>
        <taxon>Fungi</taxon>
        <taxon>Dikarya</taxon>
        <taxon>Ascomycota</taxon>
        <taxon>Pezizomycotina</taxon>
        <taxon>Dothideomycetes</taxon>
        <taxon>Pleosporomycetidae</taxon>
        <taxon>Gloniales</taxon>
        <taxon>Gloniaceae</taxon>
        <taxon>Glonium</taxon>
    </lineage>
</organism>
<feature type="transmembrane region" description="Helical" evidence="8">
    <location>
        <begin position="368"/>
        <end position="385"/>
    </location>
</feature>
<proteinExistence type="predicted"/>
<evidence type="ECO:0000256" key="2">
    <source>
        <dbReference type="ARBA" id="ARBA00022448"/>
    </source>
</evidence>
<keyword evidence="11" id="KW-1185">Reference proteome</keyword>
<dbReference type="PANTHER" id="PTHR23501:SF187">
    <property type="entry name" value="MAJOR FACILITATOR SUPERFAMILY (MFS) PROFILE DOMAIN-CONTAINING PROTEIN"/>
    <property type="match status" value="1"/>
</dbReference>
<dbReference type="GO" id="GO:0022857">
    <property type="term" value="F:transmembrane transporter activity"/>
    <property type="evidence" value="ECO:0007669"/>
    <property type="project" value="InterPro"/>
</dbReference>
<evidence type="ECO:0000256" key="8">
    <source>
        <dbReference type="SAM" id="Phobius"/>
    </source>
</evidence>
<dbReference type="Proteomes" id="UP000250140">
    <property type="component" value="Unassembled WGS sequence"/>
</dbReference>
<feature type="transmembrane region" description="Helical" evidence="8">
    <location>
        <begin position="138"/>
        <end position="157"/>
    </location>
</feature>
<feature type="transmembrane region" description="Helical" evidence="8">
    <location>
        <begin position="228"/>
        <end position="252"/>
    </location>
</feature>
<feature type="transmembrane region" description="Helical" evidence="8">
    <location>
        <begin position="164"/>
        <end position="188"/>
    </location>
</feature>
<feature type="transmembrane region" description="Helical" evidence="8">
    <location>
        <begin position="194"/>
        <end position="216"/>
    </location>
</feature>
<dbReference type="Gene3D" id="1.20.1250.20">
    <property type="entry name" value="MFS general substrate transporter like domains"/>
    <property type="match status" value="2"/>
</dbReference>
<dbReference type="Pfam" id="PF07690">
    <property type="entry name" value="MFS_1"/>
    <property type="match status" value="2"/>
</dbReference>
<dbReference type="SUPFAM" id="SSF103473">
    <property type="entry name" value="MFS general substrate transporter"/>
    <property type="match status" value="1"/>
</dbReference>
<dbReference type="OrthoDB" id="10021397at2759"/>
<feature type="transmembrane region" description="Helical" evidence="8">
    <location>
        <begin position="107"/>
        <end position="132"/>
    </location>
</feature>
<comment type="subcellular location">
    <subcellularLocation>
        <location evidence="1">Membrane</location>
        <topology evidence="1">Multi-pass membrane protein</topology>
    </subcellularLocation>
</comment>
<dbReference type="EMBL" id="KV748512">
    <property type="protein sequence ID" value="OCL14897.1"/>
    <property type="molecule type" value="Genomic_DNA"/>
</dbReference>
<dbReference type="InterPro" id="IPR011701">
    <property type="entry name" value="MFS"/>
</dbReference>
<protein>
    <submittedName>
        <fullName evidence="10">MFS general substrate transporter</fullName>
    </submittedName>
</protein>
<feature type="transmembrane region" description="Helical" evidence="8">
    <location>
        <begin position="436"/>
        <end position="453"/>
    </location>
</feature>
<evidence type="ECO:0000256" key="4">
    <source>
        <dbReference type="ARBA" id="ARBA00022989"/>
    </source>
</evidence>
<feature type="transmembrane region" description="Helical" evidence="8">
    <location>
        <begin position="264"/>
        <end position="281"/>
    </location>
</feature>
<dbReference type="InterPro" id="IPR020846">
    <property type="entry name" value="MFS_dom"/>
</dbReference>
<keyword evidence="4 8" id="KW-1133">Transmembrane helix</keyword>
<feature type="transmembrane region" description="Helical" evidence="8">
    <location>
        <begin position="508"/>
        <end position="526"/>
    </location>
</feature>
<reference evidence="10 11" key="1">
    <citation type="journal article" date="2016" name="Nat. Commun.">
        <title>Ectomycorrhizal ecology is imprinted in the genome of the dominant symbiotic fungus Cenococcum geophilum.</title>
        <authorList>
            <consortium name="DOE Joint Genome Institute"/>
            <person name="Peter M."/>
            <person name="Kohler A."/>
            <person name="Ohm R.A."/>
            <person name="Kuo A."/>
            <person name="Krutzmann J."/>
            <person name="Morin E."/>
            <person name="Arend M."/>
            <person name="Barry K.W."/>
            <person name="Binder M."/>
            <person name="Choi C."/>
            <person name="Clum A."/>
            <person name="Copeland A."/>
            <person name="Grisel N."/>
            <person name="Haridas S."/>
            <person name="Kipfer T."/>
            <person name="LaButti K."/>
            <person name="Lindquist E."/>
            <person name="Lipzen A."/>
            <person name="Maire R."/>
            <person name="Meier B."/>
            <person name="Mihaltcheva S."/>
            <person name="Molinier V."/>
            <person name="Murat C."/>
            <person name="Poggeler S."/>
            <person name="Quandt C.A."/>
            <person name="Sperisen C."/>
            <person name="Tritt A."/>
            <person name="Tisserant E."/>
            <person name="Crous P.W."/>
            <person name="Henrissat B."/>
            <person name="Nehls U."/>
            <person name="Egli S."/>
            <person name="Spatafora J.W."/>
            <person name="Grigoriev I.V."/>
            <person name="Martin F.M."/>
        </authorList>
    </citation>
    <scope>NUCLEOTIDE SEQUENCE [LARGE SCALE GENOMIC DNA]</scope>
    <source>
        <strain evidence="10 11">CBS 207.34</strain>
    </source>
</reference>
<feature type="region of interest" description="Disordered" evidence="7">
    <location>
        <begin position="1"/>
        <end position="30"/>
    </location>
</feature>
<evidence type="ECO:0000256" key="7">
    <source>
        <dbReference type="SAM" id="MobiDB-lite"/>
    </source>
</evidence>
<dbReference type="PRINTS" id="PR01036">
    <property type="entry name" value="TCRTETB"/>
</dbReference>
<dbReference type="PROSITE" id="PS50850">
    <property type="entry name" value="MFS"/>
    <property type="match status" value="1"/>
</dbReference>
<evidence type="ECO:0000313" key="11">
    <source>
        <dbReference type="Proteomes" id="UP000250140"/>
    </source>
</evidence>
<evidence type="ECO:0000256" key="5">
    <source>
        <dbReference type="ARBA" id="ARBA00023136"/>
    </source>
</evidence>
<feature type="transmembrane region" description="Helical" evidence="8">
    <location>
        <begin position="302"/>
        <end position="323"/>
    </location>
</feature>
<feature type="transmembrane region" description="Helical" evidence="8">
    <location>
        <begin position="397"/>
        <end position="415"/>
    </location>
</feature>
<feature type="transmembrane region" description="Helical" evidence="8">
    <location>
        <begin position="75"/>
        <end position="95"/>
    </location>
</feature>
<accession>A0A8E2JZI7</accession>
<sequence>MQDVNITDTTEKHSEVQFSSSSPNPSGPPATTTKSIRFWLLFSSLCLAAFCCNLEATVLTTVIPLIVRDLHVKDQYIWVNASYAIAAAVIQPLCGQVSNIFGRRMPMLLALALFTFGSGICGGASSTAMLIAGRTFQGLGAGSMMMLMEVITCDILPLRERSKYLGFMLAFASVGVTAGPTIGGALASRSTWRWAFYVCVPPGGSCFLLAVAFLRLKSPREPTWKAALLRVDVLGNVIFIASTSSMLLGLIMGGQLYHWSSWRIVVPIVLGALGWFLFAFHQASPYCKEPTIPPRLFSNRTAVTGFALVFLSCMLLEWIVYFLPYYFQTVRGSSALRSGVQSLPFNCFLVPVAAINGQLLFKFGQYKPLHWAGFGFVALAAGLFSTMDSNTSTVKWVFWQFFASCGIGSLVMSTLPAIQSSLPESDVATSTGVHAFLRNFGFAWGFTIPSLVFNNRVRAGINTVEDPEVRAIIASGDAYSQANSPLFASLTVKAKEQTIRLYTVSLRSLWYAALAFSLLGFILVFLEKRIKLRESLQTQFGLDEKKDSEKETKG</sequence>
<keyword evidence="2" id="KW-0813">Transport</keyword>
<dbReference type="InterPro" id="IPR036259">
    <property type="entry name" value="MFS_trans_sf"/>
</dbReference>
<dbReference type="PANTHER" id="PTHR23501">
    <property type="entry name" value="MAJOR FACILITATOR SUPERFAMILY"/>
    <property type="match status" value="1"/>
</dbReference>
<name>A0A8E2JZI7_9PEZI</name>
<dbReference type="GO" id="GO:0005886">
    <property type="term" value="C:plasma membrane"/>
    <property type="evidence" value="ECO:0007669"/>
    <property type="project" value="TreeGrafter"/>
</dbReference>
<keyword evidence="3 8" id="KW-0812">Transmembrane</keyword>
<keyword evidence="5 8" id="KW-0472">Membrane</keyword>
<feature type="domain" description="Major facilitator superfamily (MFS) profile" evidence="9">
    <location>
        <begin position="41"/>
        <end position="531"/>
    </location>
</feature>
<dbReference type="AlphaFoldDB" id="A0A8E2JZI7"/>
<evidence type="ECO:0000256" key="3">
    <source>
        <dbReference type="ARBA" id="ARBA00022692"/>
    </source>
</evidence>
<evidence type="ECO:0000313" key="10">
    <source>
        <dbReference type="EMBL" id="OCL14897.1"/>
    </source>
</evidence>
<evidence type="ECO:0000256" key="1">
    <source>
        <dbReference type="ARBA" id="ARBA00004141"/>
    </source>
</evidence>
<evidence type="ECO:0000259" key="9">
    <source>
        <dbReference type="PROSITE" id="PS50850"/>
    </source>
</evidence>
<keyword evidence="6" id="KW-0325">Glycoprotein</keyword>
<feature type="transmembrane region" description="Helical" evidence="8">
    <location>
        <begin position="38"/>
        <end position="63"/>
    </location>
</feature>